<organism evidence="3 4">
    <name type="scientific">Mycena rosella</name>
    <name type="common">Pink bonnet</name>
    <name type="synonym">Agaricus rosellus</name>
    <dbReference type="NCBI Taxonomy" id="1033263"/>
    <lineage>
        <taxon>Eukaryota</taxon>
        <taxon>Fungi</taxon>
        <taxon>Dikarya</taxon>
        <taxon>Basidiomycota</taxon>
        <taxon>Agaricomycotina</taxon>
        <taxon>Agaricomycetes</taxon>
        <taxon>Agaricomycetidae</taxon>
        <taxon>Agaricales</taxon>
        <taxon>Marasmiineae</taxon>
        <taxon>Mycenaceae</taxon>
        <taxon>Mycena</taxon>
    </lineage>
</organism>
<sequence>MAKRVRPKPRALEDEGSDSGPFNGFPSEAATAQEQQPFKRPSRKAKDQAMGNAIWNGAAPKGPKPKDPSTTQDTTPASRKRAASTTQQSGRNTKTRKSAHTDQGSDHDMSDVEDALPAPKLQRKTRKVVDESETEQPSVRALEKRSKAKPHKPTLIQEPDEAFADDEEDAQSESGMAGGLNADELERRLADEKPRWDDEDEDEEASILVDLPSRSASRASFSSGHFSVPESHIDLVSDSSDSDDDPAARAAFSSIKAGYDRAPAPQVLPIRKPAPKRRDTSPGPSSHRSEPKTISAPRGRSPEQKLPKLDLTRIRRRATDSGKGPGKRDLQRAQERPEWNNEASMSRGRSHSGRPSTKIKREPQEPGLSHSIKTEADDTNSGKAEEDNSIEIRFNSRNAVGLKDQRPPVTRTAQLGIEYYLGLHLIKGAYPDLQNKTEYGADALDRAARDLAYPAIRARLLNDQNYRDALVTVLSGRISTFRGAVKTTAGSIIFRHYGVQQDCADLVARLLAGQSYIYPDKPDKIDLRTNATIPGKPDAKKPYEHEGIPAVASTFFKGNNPIAERITAMFVKNDAGNFEATPPMVAISCAGLHSVIDDHSSGEHKPTNFDGGRVQDIYDLHIMLLEKLKAKHPQQYRATMENIFTVASRGSSFAKGPKAPLTLLQKEALAMLNFSD</sequence>
<feature type="compositionally biased region" description="Basic and acidic residues" evidence="1">
    <location>
        <begin position="99"/>
        <end position="110"/>
    </location>
</feature>
<feature type="compositionally biased region" description="Basic and acidic residues" evidence="1">
    <location>
        <begin position="300"/>
        <end position="339"/>
    </location>
</feature>
<name>A0AAD7GEB2_MYCRO</name>
<accession>A0AAD7GEB2</accession>
<protein>
    <recommendedName>
        <fullName evidence="2">DUF6532 domain-containing protein</fullName>
    </recommendedName>
</protein>
<feature type="domain" description="DUF6532" evidence="2">
    <location>
        <begin position="418"/>
        <end position="628"/>
    </location>
</feature>
<evidence type="ECO:0000313" key="3">
    <source>
        <dbReference type="EMBL" id="KAJ7681292.1"/>
    </source>
</evidence>
<proteinExistence type="predicted"/>
<feature type="compositionally biased region" description="Low complexity" evidence="1">
    <location>
        <begin position="213"/>
        <end position="227"/>
    </location>
</feature>
<evidence type="ECO:0000256" key="1">
    <source>
        <dbReference type="SAM" id="MobiDB-lite"/>
    </source>
</evidence>
<feature type="compositionally biased region" description="Basic and acidic residues" evidence="1">
    <location>
        <begin position="184"/>
        <end position="196"/>
    </location>
</feature>
<gene>
    <name evidence="3" type="ORF">B0H17DRAFT_1205960</name>
</gene>
<feature type="compositionally biased region" description="Acidic residues" evidence="1">
    <location>
        <begin position="158"/>
        <end position="171"/>
    </location>
</feature>
<keyword evidence="4" id="KW-1185">Reference proteome</keyword>
<dbReference type="EMBL" id="JARKIE010000120">
    <property type="protein sequence ID" value="KAJ7681292.1"/>
    <property type="molecule type" value="Genomic_DNA"/>
</dbReference>
<dbReference type="AlphaFoldDB" id="A0AAD7GEB2"/>
<dbReference type="Proteomes" id="UP001221757">
    <property type="component" value="Unassembled WGS sequence"/>
</dbReference>
<feature type="compositionally biased region" description="Polar residues" evidence="1">
    <location>
        <begin position="68"/>
        <end position="92"/>
    </location>
</feature>
<comment type="caution">
    <text evidence="3">The sequence shown here is derived from an EMBL/GenBank/DDBJ whole genome shotgun (WGS) entry which is preliminary data.</text>
</comment>
<dbReference type="InterPro" id="IPR045341">
    <property type="entry name" value="DUF6532"/>
</dbReference>
<dbReference type="Pfam" id="PF20149">
    <property type="entry name" value="DUF6532"/>
    <property type="match status" value="1"/>
</dbReference>
<evidence type="ECO:0000313" key="4">
    <source>
        <dbReference type="Proteomes" id="UP001221757"/>
    </source>
</evidence>
<feature type="region of interest" description="Disordered" evidence="1">
    <location>
        <begin position="1"/>
        <end position="389"/>
    </location>
</feature>
<evidence type="ECO:0000259" key="2">
    <source>
        <dbReference type="Pfam" id="PF20149"/>
    </source>
</evidence>
<reference evidence="3" key="1">
    <citation type="submission" date="2023-03" db="EMBL/GenBank/DDBJ databases">
        <title>Massive genome expansion in bonnet fungi (Mycena s.s.) driven by repeated elements and novel gene families across ecological guilds.</title>
        <authorList>
            <consortium name="Lawrence Berkeley National Laboratory"/>
            <person name="Harder C.B."/>
            <person name="Miyauchi S."/>
            <person name="Viragh M."/>
            <person name="Kuo A."/>
            <person name="Thoen E."/>
            <person name="Andreopoulos B."/>
            <person name="Lu D."/>
            <person name="Skrede I."/>
            <person name="Drula E."/>
            <person name="Henrissat B."/>
            <person name="Morin E."/>
            <person name="Kohler A."/>
            <person name="Barry K."/>
            <person name="LaButti K."/>
            <person name="Morin E."/>
            <person name="Salamov A."/>
            <person name="Lipzen A."/>
            <person name="Mereny Z."/>
            <person name="Hegedus B."/>
            <person name="Baldrian P."/>
            <person name="Stursova M."/>
            <person name="Weitz H."/>
            <person name="Taylor A."/>
            <person name="Grigoriev I.V."/>
            <person name="Nagy L.G."/>
            <person name="Martin F."/>
            <person name="Kauserud H."/>
        </authorList>
    </citation>
    <scope>NUCLEOTIDE SEQUENCE</scope>
    <source>
        <strain evidence="3">CBHHK067</strain>
    </source>
</reference>